<dbReference type="InterPro" id="IPR002539">
    <property type="entry name" value="MaoC-like_dom"/>
</dbReference>
<feature type="domain" description="Peroxisomal multifunctional enzyme type 2-like N-terminal" evidence="3">
    <location>
        <begin position="19"/>
        <end position="145"/>
    </location>
</feature>
<dbReference type="RefSeq" id="WP_061072382.1">
    <property type="nucleotide sequence ID" value="NZ_CP014060.2"/>
</dbReference>
<reference evidence="5" key="1">
    <citation type="submission" date="2015-12" db="EMBL/GenBank/DDBJ databases">
        <title>FDA dAtabase for Regulatory Grade micrObial Sequences (FDA-ARGOS): Supporting development and validation of Infectious Disease Dx tests.</title>
        <authorList>
            <person name="Case J."/>
            <person name="Tallon L."/>
            <person name="Sadzewicz L."/>
            <person name="Sengamalay N."/>
            <person name="Ott S."/>
            <person name="Godinez A."/>
            <person name="Nagaraj S."/>
            <person name="Nadendla S."/>
            <person name="Sichtig H."/>
        </authorList>
    </citation>
    <scope>NUCLEOTIDE SEQUENCE [LARGE SCALE GENOMIC DNA]</scope>
    <source>
        <strain evidence="5">FDAARGOS_147</strain>
    </source>
</reference>
<feature type="domain" description="MaoC-like" evidence="2">
    <location>
        <begin position="162"/>
        <end position="259"/>
    </location>
</feature>
<organism evidence="4 5">
    <name type="scientific">Alcaligenes xylosoxydans xylosoxydans</name>
    <name type="common">Achromobacter xylosoxidans</name>
    <dbReference type="NCBI Taxonomy" id="85698"/>
    <lineage>
        <taxon>Bacteria</taxon>
        <taxon>Pseudomonadati</taxon>
        <taxon>Pseudomonadota</taxon>
        <taxon>Betaproteobacteria</taxon>
        <taxon>Burkholderiales</taxon>
        <taxon>Alcaligenaceae</taxon>
        <taxon>Achromobacter</taxon>
    </lineage>
</organism>
<dbReference type="CDD" id="cd03448">
    <property type="entry name" value="HDE_HSD"/>
    <property type="match status" value="1"/>
</dbReference>
<dbReference type="SUPFAM" id="SSF54637">
    <property type="entry name" value="Thioesterase/thiol ester dehydrase-isomerase"/>
    <property type="match status" value="2"/>
</dbReference>
<dbReference type="Pfam" id="PF01575">
    <property type="entry name" value="MaoC_dehydratas"/>
    <property type="match status" value="1"/>
</dbReference>
<evidence type="ECO:0000313" key="4">
    <source>
        <dbReference type="EMBL" id="AMG37063.1"/>
    </source>
</evidence>
<dbReference type="PANTHER" id="PTHR13078">
    <property type="entry name" value="PEROXISOMAL MULTIFUNCTIONAL ENZYME TYPE 2-RELATED"/>
    <property type="match status" value="1"/>
</dbReference>
<name>A0A0X8NZC6_ALCXX</name>
<dbReference type="EMBL" id="CP014060">
    <property type="protein sequence ID" value="AMG37063.1"/>
    <property type="molecule type" value="Genomic_DNA"/>
</dbReference>
<dbReference type="InterPro" id="IPR054357">
    <property type="entry name" value="MFE-2_N"/>
</dbReference>
<dbReference type="GO" id="GO:0044594">
    <property type="term" value="F:17-beta-hydroxysteroid dehydrogenase (NAD+) activity"/>
    <property type="evidence" value="ECO:0007669"/>
    <property type="project" value="TreeGrafter"/>
</dbReference>
<dbReference type="PANTHER" id="PTHR13078:SF56">
    <property type="entry name" value="PEROXISOMAL MULTIFUNCTIONAL ENZYME TYPE 2"/>
    <property type="match status" value="1"/>
</dbReference>
<dbReference type="GO" id="GO:0004300">
    <property type="term" value="F:enoyl-CoA hydratase activity"/>
    <property type="evidence" value="ECO:0007669"/>
    <property type="project" value="TreeGrafter"/>
</dbReference>
<evidence type="ECO:0000256" key="1">
    <source>
        <dbReference type="SAM" id="MobiDB-lite"/>
    </source>
</evidence>
<dbReference type="GO" id="GO:0006635">
    <property type="term" value="P:fatty acid beta-oxidation"/>
    <property type="evidence" value="ECO:0007669"/>
    <property type="project" value="TreeGrafter"/>
</dbReference>
<evidence type="ECO:0000259" key="3">
    <source>
        <dbReference type="Pfam" id="PF22622"/>
    </source>
</evidence>
<protein>
    <submittedName>
        <fullName evidence="4">3-alpha,7-alpha, 12-alpha-trihydroxy-5-beta-cholest-24-enoyl-CoA hydratase</fullName>
    </submittedName>
</protein>
<dbReference type="Pfam" id="PF22622">
    <property type="entry name" value="MFE-2_hydrat-2_N"/>
    <property type="match status" value="1"/>
</dbReference>
<feature type="region of interest" description="Disordered" evidence="1">
    <location>
        <begin position="146"/>
        <end position="167"/>
    </location>
</feature>
<dbReference type="InterPro" id="IPR029069">
    <property type="entry name" value="HotDog_dom_sf"/>
</dbReference>
<gene>
    <name evidence="4" type="ORF">AL504_14195</name>
</gene>
<dbReference type="Gene3D" id="3.10.129.10">
    <property type="entry name" value="Hotdog Thioesterase"/>
    <property type="match status" value="1"/>
</dbReference>
<dbReference type="GO" id="GO:0003857">
    <property type="term" value="F:(3S)-3-hydroxyacyl-CoA dehydrogenase (NAD+) activity"/>
    <property type="evidence" value="ECO:0007669"/>
    <property type="project" value="TreeGrafter"/>
</dbReference>
<evidence type="ECO:0000313" key="5">
    <source>
        <dbReference type="Proteomes" id="UP000060602"/>
    </source>
</evidence>
<accession>A0A0X8NZC6</accession>
<sequence>MPLDYATVKHWRFDDVRQHYDDKDTMLYALGIGLGQDPEDTRQLRYVYEKDLCAFPTMSVVLGYPGFWMSDPRAGIDWVRLVHGEQRLAVHAPLPTSGTVIGRSRVTHVIDKGADKGAIVITERTLHDTAGAHLATLRQSTFCRGDGGFGPGDASPEPLPAAPQGEPERRCELRIPPQAALLYRLNADRNPLHADPEVAHQAGYPKPILHGLCSYGVAAHALVKTWCDYDASRLTRLDARFSAPVYPGETLQCDMWRMPDGQLRFIARAVERDIVVMSHGTAEVRS</sequence>
<dbReference type="Proteomes" id="UP000060602">
    <property type="component" value="Chromosome"/>
</dbReference>
<proteinExistence type="predicted"/>
<dbReference type="AlphaFoldDB" id="A0A0X8NZC6"/>
<evidence type="ECO:0000259" key="2">
    <source>
        <dbReference type="Pfam" id="PF01575"/>
    </source>
</evidence>